<dbReference type="Gene3D" id="3.40.50.720">
    <property type="entry name" value="NAD(P)-binding Rossmann-like Domain"/>
    <property type="match status" value="1"/>
</dbReference>
<evidence type="ECO:0000313" key="9">
    <source>
        <dbReference type="Proteomes" id="UP001181622"/>
    </source>
</evidence>
<organism evidence="8 9">
    <name type="scientific">Chelatococcus sambhunathii</name>
    <dbReference type="NCBI Taxonomy" id="363953"/>
    <lineage>
        <taxon>Bacteria</taxon>
        <taxon>Pseudomonadati</taxon>
        <taxon>Pseudomonadota</taxon>
        <taxon>Alphaproteobacteria</taxon>
        <taxon>Hyphomicrobiales</taxon>
        <taxon>Chelatococcaceae</taxon>
        <taxon>Chelatococcus</taxon>
    </lineage>
</organism>
<evidence type="ECO:0000256" key="4">
    <source>
        <dbReference type="ARBA" id="ARBA00017099"/>
    </source>
</evidence>
<reference evidence="8" key="1">
    <citation type="submission" date="2020-10" db="EMBL/GenBank/DDBJ databases">
        <authorList>
            <person name="Abbas A."/>
            <person name="Razzaq R."/>
            <person name="Waqas M."/>
            <person name="Abbas N."/>
            <person name="Nielsen T.K."/>
            <person name="Hansen L.H."/>
            <person name="Hussain S."/>
            <person name="Shahid M."/>
        </authorList>
    </citation>
    <scope>NUCLEOTIDE SEQUENCE</scope>
    <source>
        <strain evidence="8">S14</strain>
    </source>
</reference>
<evidence type="ECO:0000256" key="1">
    <source>
        <dbReference type="ARBA" id="ARBA00004781"/>
    </source>
</evidence>
<keyword evidence="6 8" id="KW-0560">Oxidoreductase</keyword>
<dbReference type="Gene3D" id="3.90.25.10">
    <property type="entry name" value="UDP-galactose 4-epimerase, domain 1"/>
    <property type="match status" value="1"/>
</dbReference>
<dbReference type="RefSeq" id="WP_309389849.1">
    <property type="nucleotide sequence ID" value="NZ_JADBEO010000009.1"/>
</dbReference>
<dbReference type="InterPro" id="IPR029903">
    <property type="entry name" value="RmlD-like-bd"/>
</dbReference>
<dbReference type="EMBL" id="JADBEO010000009">
    <property type="protein sequence ID" value="MDR4306184.1"/>
    <property type="molecule type" value="Genomic_DNA"/>
</dbReference>
<comment type="catalytic activity">
    <reaction evidence="5 6">
        <text>dTDP-beta-L-rhamnose + NADP(+) = dTDP-4-dehydro-beta-L-rhamnose + NADPH + H(+)</text>
        <dbReference type="Rhea" id="RHEA:21796"/>
        <dbReference type="ChEBI" id="CHEBI:15378"/>
        <dbReference type="ChEBI" id="CHEBI:57510"/>
        <dbReference type="ChEBI" id="CHEBI:57783"/>
        <dbReference type="ChEBI" id="CHEBI:58349"/>
        <dbReference type="ChEBI" id="CHEBI:62830"/>
        <dbReference type="EC" id="1.1.1.133"/>
    </reaction>
</comment>
<keyword evidence="6" id="KW-0521">NADP</keyword>
<dbReference type="EC" id="1.1.1.133" evidence="3 6"/>
<comment type="pathway">
    <text evidence="1 6">Carbohydrate biosynthesis; dTDP-L-rhamnose biosynthesis.</text>
</comment>
<comment type="similarity">
    <text evidence="2 6">Belongs to the dTDP-4-dehydrorhamnose reductase family.</text>
</comment>
<sequence>MTVVMVTGGSGQLGGALRRLSWPRPVEVVAPLRDELDLADADAVSGYLLATGARAVINAAAYTAVDRAESEQAAAFHANAQIPAAIAEAARSADVPLIHVSTDYVFDGGLARPYEVGDVVAPINVYGASKAAGELAARAIQPRSAVVRTSWLVSPDGRNFVTTMLRLAHERPRLRIVADQHGRPTIADDLAKALAGIALRMIDDPEAPTGVFHAASEGETTWFDFAAAVFAEGALRGGPVPELDAIATADYPTPARRPLNSRLSTARLTRDYGISLPPWRERLPDLVGAILDRAPLNGA</sequence>
<dbReference type="PANTHER" id="PTHR10491:SF4">
    <property type="entry name" value="METHIONINE ADENOSYLTRANSFERASE 2 SUBUNIT BETA"/>
    <property type="match status" value="1"/>
</dbReference>
<dbReference type="Proteomes" id="UP001181622">
    <property type="component" value="Unassembled WGS sequence"/>
</dbReference>
<accession>A0ABU1DDS1</accession>
<gene>
    <name evidence="8" type="primary">rfbD</name>
    <name evidence="8" type="ORF">IHQ68_06080</name>
</gene>
<comment type="cofactor">
    <cofactor evidence="6">
        <name>Mg(2+)</name>
        <dbReference type="ChEBI" id="CHEBI:18420"/>
    </cofactor>
    <text evidence="6">Binds 1 Mg(2+) ion per monomer.</text>
</comment>
<comment type="function">
    <text evidence="6">Catalyzes the reduction of dTDP-6-deoxy-L-lyxo-4-hexulose to yield dTDP-L-rhamnose.</text>
</comment>
<comment type="caution">
    <text evidence="8">The sequence shown here is derived from an EMBL/GenBank/DDBJ whole genome shotgun (WGS) entry which is preliminary data.</text>
</comment>
<evidence type="ECO:0000259" key="7">
    <source>
        <dbReference type="Pfam" id="PF04321"/>
    </source>
</evidence>
<dbReference type="PANTHER" id="PTHR10491">
    <property type="entry name" value="DTDP-4-DEHYDRORHAMNOSE REDUCTASE"/>
    <property type="match status" value="1"/>
</dbReference>
<proteinExistence type="inferred from homology"/>
<dbReference type="GO" id="GO:0008831">
    <property type="term" value="F:dTDP-4-dehydrorhamnose reductase activity"/>
    <property type="evidence" value="ECO:0007669"/>
    <property type="project" value="UniProtKB-EC"/>
</dbReference>
<evidence type="ECO:0000256" key="2">
    <source>
        <dbReference type="ARBA" id="ARBA00010944"/>
    </source>
</evidence>
<dbReference type="SUPFAM" id="SSF51735">
    <property type="entry name" value="NAD(P)-binding Rossmann-fold domains"/>
    <property type="match status" value="1"/>
</dbReference>
<dbReference type="NCBIfam" id="TIGR01214">
    <property type="entry name" value="rmlD"/>
    <property type="match status" value="1"/>
</dbReference>
<dbReference type="Pfam" id="PF04321">
    <property type="entry name" value="RmlD_sub_bind"/>
    <property type="match status" value="1"/>
</dbReference>
<dbReference type="InterPro" id="IPR005913">
    <property type="entry name" value="dTDP_dehydrorham_reduct"/>
</dbReference>
<protein>
    <recommendedName>
        <fullName evidence="4 6">dTDP-4-dehydrorhamnose reductase</fullName>
        <ecNumber evidence="3 6">1.1.1.133</ecNumber>
    </recommendedName>
</protein>
<name>A0ABU1DDS1_9HYPH</name>
<evidence type="ECO:0000313" key="8">
    <source>
        <dbReference type="EMBL" id="MDR4306184.1"/>
    </source>
</evidence>
<evidence type="ECO:0000256" key="5">
    <source>
        <dbReference type="ARBA" id="ARBA00048200"/>
    </source>
</evidence>
<feature type="domain" description="RmlD-like substrate binding" evidence="7">
    <location>
        <begin position="4"/>
        <end position="287"/>
    </location>
</feature>
<dbReference type="InterPro" id="IPR036291">
    <property type="entry name" value="NAD(P)-bd_dom_sf"/>
</dbReference>
<keyword evidence="9" id="KW-1185">Reference proteome</keyword>
<dbReference type="CDD" id="cd05254">
    <property type="entry name" value="dTDP_HR_like_SDR_e"/>
    <property type="match status" value="1"/>
</dbReference>
<evidence type="ECO:0000256" key="6">
    <source>
        <dbReference type="RuleBase" id="RU364082"/>
    </source>
</evidence>
<evidence type="ECO:0000256" key="3">
    <source>
        <dbReference type="ARBA" id="ARBA00012929"/>
    </source>
</evidence>